<evidence type="ECO:0000256" key="3">
    <source>
        <dbReference type="ARBA" id="ARBA00022737"/>
    </source>
</evidence>
<dbReference type="Gene3D" id="2.60.40.60">
    <property type="entry name" value="Cadherins"/>
    <property type="match status" value="1"/>
</dbReference>
<evidence type="ECO:0000256" key="6">
    <source>
        <dbReference type="ARBA" id="ARBA00022989"/>
    </source>
</evidence>
<name>A0AAE0RX24_9BIVA</name>
<reference evidence="10" key="1">
    <citation type="journal article" date="2021" name="Genome Biol. Evol.">
        <title>A High-Quality Reference Genome for a Parasitic Bivalve with Doubly Uniparental Inheritance (Bivalvia: Unionida).</title>
        <authorList>
            <person name="Smith C.H."/>
        </authorList>
    </citation>
    <scope>NUCLEOTIDE SEQUENCE</scope>
    <source>
        <strain evidence="10">CHS0354</strain>
    </source>
</reference>
<dbReference type="InterPro" id="IPR050971">
    <property type="entry name" value="Cadherin-domain_protein"/>
</dbReference>
<evidence type="ECO:0000256" key="5">
    <source>
        <dbReference type="ARBA" id="ARBA00022889"/>
    </source>
</evidence>
<keyword evidence="6" id="KW-1133">Transmembrane helix</keyword>
<dbReference type="GO" id="GO:0005509">
    <property type="term" value="F:calcium ion binding"/>
    <property type="evidence" value="ECO:0007669"/>
    <property type="project" value="UniProtKB-UniRule"/>
</dbReference>
<dbReference type="SUPFAM" id="SSF49313">
    <property type="entry name" value="Cadherin-like"/>
    <property type="match status" value="1"/>
</dbReference>
<protein>
    <recommendedName>
        <fullName evidence="9">Cadherin domain-containing protein</fullName>
    </recommendedName>
</protein>
<dbReference type="InterPro" id="IPR015919">
    <property type="entry name" value="Cadherin-like_sf"/>
</dbReference>
<evidence type="ECO:0000256" key="8">
    <source>
        <dbReference type="PROSITE-ProRule" id="PRU00043"/>
    </source>
</evidence>
<dbReference type="EMBL" id="JAEAOA010001942">
    <property type="protein sequence ID" value="KAK3581273.1"/>
    <property type="molecule type" value="Genomic_DNA"/>
</dbReference>
<keyword evidence="4 8" id="KW-0106">Calcium</keyword>
<evidence type="ECO:0000256" key="2">
    <source>
        <dbReference type="ARBA" id="ARBA00022692"/>
    </source>
</evidence>
<evidence type="ECO:0000256" key="4">
    <source>
        <dbReference type="ARBA" id="ARBA00022837"/>
    </source>
</evidence>
<dbReference type="GO" id="GO:0005911">
    <property type="term" value="C:cell-cell junction"/>
    <property type="evidence" value="ECO:0007669"/>
    <property type="project" value="TreeGrafter"/>
</dbReference>
<gene>
    <name evidence="10" type="ORF">CHS0354_033004</name>
</gene>
<comment type="caution">
    <text evidence="10">The sequence shown here is derived from an EMBL/GenBank/DDBJ whole genome shotgun (WGS) entry which is preliminary data.</text>
</comment>
<keyword evidence="7" id="KW-0472">Membrane</keyword>
<comment type="subcellular location">
    <subcellularLocation>
        <location evidence="1">Membrane</location>
    </subcellularLocation>
</comment>
<evidence type="ECO:0000313" key="11">
    <source>
        <dbReference type="Proteomes" id="UP001195483"/>
    </source>
</evidence>
<feature type="domain" description="Cadherin" evidence="9">
    <location>
        <begin position="147"/>
        <end position="226"/>
    </location>
</feature>
<keyword evidence="5" id="KW-0130">Cell adhesion</keyword>
<dbReference type="Pfam" id="PF00028">
    <property type="entry name" value="Cadherin"/>
    <property type="match status" value="1"/>
</dbReference>
<accession>A0AAE0RX24</accession>
<reference evidence="10" key="2">
    <citation type="journal article" date="2021" name="Genome Biol. Evol.">
        <title>Developing a high-quality reference genome for a parasitic bivalve with doubly uniparental inheritance (Bivalvia: Unionida).</title>
        <authorList>
            <person name="Smith C.H."/>
        </authorList>
    </citation>
    <scope>NUCLEOTIDE SEQUENCE</scope>
    <source>
        <strain evidence="10">CHS0354</strain>
        <tissue evidence="10">Mantle</tissue>
    </source>
</reference>
<dbReference type="GO" id="GO:0007156">
    <property type="term" value="P:homophilic cell adhesion via plasma membrane adhesion molecules"/>
    <property type="evidence" value="ECO:0007669"/>
    <property type="project" value="InterPro"/>
</dbReference>
<evidence type="ECO:0000259" key="9">
    <source>
        <dbReference type="PROSITE" id="PS50268"/>
    </source>
</evidence>
<dbReference type="CDD" id="cd11304">
    <property type="entry name" value="Cadherin_repeat"/>
    <property type="match status" value="1"/>
</dbReference>
<evidence type="ECO:0000313" key="10">
    <source>
        <dbReference type="EMBL" id="KAK3581273.1"/>
    </source>
</evidence>
<organism evidence="10 11">
    <name type="scientific">Potamilus streckersoni</name>
    <dbReference type="NCBI Taxonomy" id="2493646"/>
    <lineage>
        <taxon>Eukaryota</taxon>
        <taxon>Metazoa</taxon>
        <taxon>Spiralia</taxon>
        <taxon>Lophotrochozoa</taxon>
        <taxon>Mollusca</taxon>
        <taxon>Bivalvia</taxon>
        <taxon>Autobranchia</taxon>
        <taxon>Heteroconchia</taxon>
        <taxon>Palaeoheterodonta</taxon>
        <taxon>Unionida</taxon>
        <taxon>Unionoidea</taxon>
        <taxon>Unionidae</taxon>
        <taxon>Ambleminae</taxon>
        <taxon>Lampsilini</taxon>
        <taxon>Potamilus</taxon>
    </lineage>
</organism>
<keyword evidence="2" id="KW-0812">Transmembrane</keyword>
<proteinExistence type="predicted"/>
<evidence type="ECO:0000256" key="1">
    <source>
        <dbReference type="ARBA" id="ARBA00004370"/>
    </source>
</evidence>
<dbReference type="PROSITE" id="PS50268">
    <property type="entry name" value="CADHERIN_2"/>
    <property type="match status" value="1"/>
</dbReference>
<sequence>MIEVARKRPIRQIQLEVTPNPSTVYREAPAGTSVAIIKAYIKDTSGSIDRVSLAEGESAAYFDIVQEDTDTRKWFLLTHKPVDKPVGFVFDLKTYGYNKGSIIDKQVQIKVIEKNLYAPSFDRTHYYFQAYRYARYTQFAIGGQVNIGSVVATDMDNQTYNSQFQYSIFDLDAVMLFQLDPQSGKITLIADFPEKVKNMTFNVTAQDTGSPPLMNHTMVTVTVSEVPAYKSAGASGYYKLILLFYP</sequence>
<dbReference type="PANTHER" id="PTHR24025:SF23">
    <property type="entry name" value="NEURAL-CADHERIN"/>
    <property type="match status" value="1"/>
</dbReference>
<dbReference type="InterPro" id="IPR002126">
    <property type="entry name" value="Cadherin-like_dom"/>
</dbReference>
<keyword evidence="3" id="KW-0677">Repeat</keyword>
<dbReference type="GO" id="GO:0016020">
    <property type="term" value="C:membrane"/>
    <property type="evidence" value="ECO:0007669"/>
    <property type="project" value="UniProtKB-SubCell"/>
</dbReference>
<dbReference type="SMART" id="SM00112">
    <property type="entry name" value="CA"/>
    <property type="match status" value="1"/>
</dbReference>
<evidence type="ECO:0000256" key="7">
    <source>
        <dbReference type="ARBA" id="ARBA00023136"/>
    </source>
</evidence>
<dbReference type="Proteomes" id="UP001195483">
    <property type="component" value="Unassembled WGS sequence"/>
</dbReference>
<dbReference type="PANTHER" id="PTHR24025">
    <property type="entry name" value="DESMOGLEIN FAMILY MEMBER"/>
    <property type="match status" value="1"/>
</dbReference>
<keyword evidence="11" id="KW-1185">Reference proteome</keyword>
<dbReference type="AlphaFoldDB" id="A0AAE0RX24"/>
<reference evidence="10" key="3">
    <citation type="submission" date="2023-05" db="EMBL/GenBank/DDBJ databases">
        <authorList>
            <person name="Smith C.H."/>
        </authorList>
    </citation>
    <scope>NUCLEOTIDE SEQUENCE</scope>
    <source>
        <strain evidence="10">CHS0354</strain>
        <tissue evidence="10">Mantle</tissue>
    </source>
</reference>